<organism evidence="1 2">
    <name type="scientific">Pseudonocardia lutea</name>
    <dbReference type="NCBI Taxonomy" id="2172015"/>
    <lineage>
        <taxon>Bacteria</taxon>
        <taxon>Bacillati</taxon>
        <taxon>Actinomycetota</taxon>
        <taxon>Actinomycetes</taxon>
        <taxon>Pseudonocardiales</taxon>
        <taxon>Pseudonocardiaceae</taxon>
        <taxon>Pseudonocardia</taxon>
    </lineage>
</organism>
<comment type="caution">
    <text evidence="1">The sequence shown here is derived from an EMBL/GenBank/DDBJ whole genome shotgun (WGS) entry which is preliminary data.</text>
</comment>
<gene>
    <name evidence="1" type="ORF">ACFQH9_00350</name>
</gene>
<dbReference type="Proteomes" id="UP001596119">
    <property type="component" value="Unassembled WGS sequence"/>
</dbReference>
<name>A0ABW1I0X5_9PSEU</name>
<dbReference type="RefSeq" id="WP_379562875.1">
    <property type="nucleotide sequence ID" value="NZ_JBHSQK010000001.1"/>
</dbReference>
<protein>
    <submittedName>
        <fullName evidence="1">Cupin domain-containing protein</fullName>
    </submittedName>
</protein>
<evidence type="ECO:0000313" key="2">
    <source>
        <dbReference type="Proteomes" id="UP001596119"/>
    </source>
</evidence>
<dbReference type="EMBL" id="JBHSQK010000001">
    <property type="protein sequence ID" value="MFC5946725.1"/>
    <property type="molecule type" value="Genomic_DNA"/>
</dbReference>
<proteinExistence type="predicted"/>
<dbReference type="Gene3D" id="2.60.120.10">
    <property type="entry name" value="Jelly Rolls"/>
    <property type="match status" value="1"/>
</dbReference>
<accession>A0ABW1I0X5</accession>
<dbReference type="CDD" id="cd02208">
    <property type="entry name" value="cupin_RmlC-like"/>
    <property type="match status" value="1"/>
</dbReference>
<dbReference type="SUPFAM" id="SSF51182">
    <property type="entry name" value="RmlC-like cupins"/>
    <property type="match status" value="1"/>
</dbReference>
<dbReference type="InterPro" id="IPR011051">
    <property type="entry name" value="RmlC_Cupin_sf"/>
</dbReference>
<evidence type="ECO:0000313" key="1">
    <source>
        <dbReference type="EMBL" id="MFC5946725.1"/>
    </source>
</evidence>
<dbReference type="InterPro" id="IPR014710">
    <property type="entry name" value="RmlC-like_jellyroll"/>
</dbReference>
<reference evidence="2" key="1">
    <citation type="journal article" date="2019" name="Int. J. Syst. Evol. Microbiol.">
        <title>The Global Catalogue of Microorganisms (GCM) 10K type strain sequencing project: providing services to taxonomists for standard genome sequencing and annotation.</title>
        <authorList>
            <consortium name="The Broad Institute Genomics Platform"/>
            <consortium name="The Broad Institute Genome Sequencing Center for Infectious Disease"/>
            <person name="Wu L."/>
            <person name="Ma J."/>
        </authorList>
    </citation>
    <scope>NUCLEOTIDE SEQUENCE [LARGE SCALE GENOMIC DNA]</scope>
    <source>
        <strain evidence="2">CGMCC 4.7397</strain>
    </source>
</reference>
<keyword evidence="2" id="KW-1185">Reference proteome</keyword>
<sequence>MSDAVRVVHDVQSLMTDGPTPPAGVTWRLSEPGRQLDANVLTLSPGRTIDTHTEPDLDVLLVVVAGTGRVESAGDAVALTAGKVLWLPRGSTRRLVAGARGLSYLTVHRRRPGMQIRSGPPPTP</sequence>